<evidence type="ECO:0000259" key="10">
    <source>
        <dbReference type="PROSITE" id="PS51198"/>
    </source>
</evidence>
<feature type="binding site" evidence="9">
    <location>
        <begin position="335"/>
        <end position="342"/>
    </location>
    <ligand>
        <name>ATP</name>
        <dbReference type="ChEBI" id="CHEBI:30616"/>
    </ligand>
</feature>
<evidence type="ECO:0000313" key="12">
    <source>
        <dbReference type="Proteomes" id="UP000253597"/>
    </source>
</evidence>
<dbReference type="Gene3D" id="1.10.3170.10">
    <property type="entry name" value="Recbcd, chain B, domain 2"/>
    <property type="match status" value="1"/>
</dbReference>
<dbReference type="Gene3D" id="1.10.486.10">
    <property type="entry name" value="PCRA, domain 4"/>
    <property type="match status" value="1"/>
</dbReference>
<dbReference type="EMBL" id="QNGD03000007">
    <property type="protein sequence ID" value="RWQ73462.1"/>
    <property type="molecule type" value="Genomic_DNA"/>
</dbReference>
<feature type="domain" description="UvrD-like helicase ATP-binding" evidence="10">
    <location>
        <begin position="314"/>
        <end position="633"/>
    </location>
</feature>
<dbReference type="Proteomes" id="UP000253597">
    <property type="component" value="Unassembled WGS sequence"/>
</dbReference>
<protein>
    <recommendedName>
        <fullName evidence="7">DNA 3'-5' helicase</fullName>
        <ecNumber evidence="7">5.6.2.4</ecNumber>
    </recommendedName>
</protein>
<dbReference type="InterPro" id="IPR014017">
    <property type="entry name" value="DNA_helicase_UvrD-like_C"/>
</dbReference>
<comment type="catalytic activity">
    <reaction evidence="6">
        <text>Couples ATP hydrolysis with the unwinding of duplex DNA by translocating in the 3'-5' direction.</text>
        <dbReference type="EC" id="5.6.2.4"/>
    </reaction>
</comment>
<evidence type="ECO:0000256" key="1">
    <source>
        <dbReference type="ARBA" id="ARBA00022741"/>
    </source>
</evidence>
<dbReference type="PANTHER" id="PTHR11070:SF67">
    <property type="entry name" value="DNA 3'-5' HELICASE"/>
    <property type="match status" value="1"/>
</dbReference>
<evidence type="ECO:0000256" key="6">
    <source>
        <dbReference type="ARBA" id="ARBA00034617"/>
    </source>
</evidence>
<evidence type="ECO:0000256" key="3">
    <source>
        <dbReference type="ARBA" id="ARBA00022806"/>
    </source>
</evidence>
<keyword evidence="4 9" id="KW-0067">ATP-binding</keyword>
<evidence type="ECO:0000256" key="7">
    <source>
        <dbReference type="ARBA" id="ARBA00034808"/>
    </source>
</evidence>
<dbReference type="GO" id="GO:0016787">
    <property type="term" value="F:hydrolase activity"/>
    <property type="evidence" value="ECO:0007669"/>
    <property type="project" value="UniProtKB-UniRule"/>
</dbReference>
<dbReference type="InterPro" id="IPR014016">
    <property type="entry name" value="UvrD-like_ATP-bd"/>
</dbReference>
<dbReference type="SUPFAM" id="SSF52540">
    <property type="entry name" value="P-loop containing nucleoside triphosphate hydrolases"/>
    <property type="match status" value="1"/>
</dbReference>
<dbReference type="GO" id="GO:0043138">
    <property type="term" value="F:3'-5' DNA helicase activity"/>
    <property type="evidence" value="ECO:0007669"/>
    <property type="project" value="UniProtKB-EC"/>
</dbReference>
<keyword evidence="1 9" id="KW-0547">Nucleotide-binding</keyword>
<organism evidence="11 12">
    <name type="scientific">Bacillus cereus</name>
    <dbReference type="NCBI Taxonomy" id="1396"/>
    <lineage>
        <taxon>Bacteria</taxon>
        <taxon>Bacillati</taxon>
        <taxon>Bacillota</taxon>
        <taxon>Bacilli</taxon>
        <taxon>Bacillales</taxon>
        <taxon>Bacillaceae</taxon>
        <taxon>Bacillus</taxon>
        <taxon>Bacillus cereus group</taxon>
    </lineage>
</organism>
<dbReference type="PROSITE" id="PS51198">
    <property type="entry name" value="UVRD_HELICASE_ATP_BIND"/>
    <property type="match status" value="1"/>
</dbReference>
<dbReference type="InterPro" id="IPR000212">
    <property type="entry name" value="DNA_helicase_UvrD/REP"/>
</dbReference>
<evidence type="ECO:0000256" key="9">
    <source>
        <dbReference type="PROSITE-ProRule" id="PRU00560"/>
    </source>
</evidence>
<keyword evidence="2 9" id="KW-0378">Hydrolase</keyword>
<evidence type="ECO:0000256" key="8">
    <source>
        <dbReference type="ARBA" id="ARBA00048988"/>
    </source>
</evidence>
<dbReference type="Gene3D" id="3.40.50.300">
    <property type="entry name" value="P-loop containing nucleotide triphosphate hydrolases"/>
    <property type="match status" value="3"/>
</dbReference>
<dbReference type="Pfam" id="PF00580">
    <property type="entry name" value="UvrD-helicase"/>
    <property type="match status" value="1"/>
</dbReference>
<evidence type="ECO:0000256" key="4">
    <source>
        <dbReference type="ARBA" id="ARBA00022840"/>
    </source>
</evidence>
<dbReference type="InterPro" id="IPR027417">
    <property type="entry name" value="P-loop_NTPase"/>
</dbReference>
<dbReference type="PANTHER" id="PTHR11070">
    <property type="entry name" value="UVRD / RECB / PCRA DNA HELICASE FAMILY MEMBER"/>
    <property type="match status" value="1"/>
</dbReference>
<name>A0A9X8J058_BACCE</name>
<evidence type="ECO:0000313" key="11">
    <source>
        <dbReference type="EMBL" id="RWQ73462.1"/>
    </source>
</evidence>
<evidence type="ECO:0000256" key="5">
    <source>
        <dbReference type="ARBA" id="ARBA00023235"/>
    </source>
</evidence>
<dbReference type="EC" id="5.6.2.4" evidence="7"/>
<evidence type="ECO:0000256" key="2">
    <source>
        <dbReference type="ARBA" id="ARBA00022801"/>
    </source>
</evidence>
<accession>A0A9X8J058</accession>
<proteinExistence type="predicted"/>
<dbReference type="Pfam" id="PF13361">
    <property type="entry name" value="UvrD_C"/>
    <property type="match status" value="1"/>
</dbReference>
<keyword evidence="5" id="KW-0413">Isomerase</keyword>
<comment type="caution">
    <text evidence="11">The sequence shown here is derived from an EMBL/GenBank/DDBJ whole genome shotgun (WGS) entry which is preliminary data.</text>
</comment>
<dbReference type="GO" id="GO:0000725">
    <property type="term" value="P:recombinational repair"/>
    <property type="evidence" value="ECO:0007669"/>
    <property type="project" value="TreeGrafter"/>
</dbReference>
<comment type="catalytic activity">
    <reaction evidence="8">
        <text>ATP + H2O = ADP + phosphate + H(+)</text>
        <dbReference type="Rhea" id="RHEA:13065"/>
        <dbReference type="ChEBI" id="CHEBI:15377"/>
        <dbReference type="ChEBI" id="CHEBI:15378"/>
        <dbReference type="ChEBI" id="CHEBI:30616"/>
        <dbReference type="ChEBI" id="CHEBI:43474"/>
        <dbReference type="ChEBI" id="CHEBI:456216"/>
        <dbReference type="EC" id="5.6.2.4"/>
    </reaction>
</comment>
<dbReference type="GO" id="GO:0005829">
    <property type="term" value="C:cytosol"/>
    <property type="evidence" value="ECO:0007669"/>
    <property type="project" value="TreeGrafter"/>
</dbReference>
<sequence length="1030" mass="120629">MIFNFQDIFTYLQSSKKIEHILAHSYRQVEYPFNKRGVYARNLPLFNKELYDLIFKLKRLPTVEEFEAHYVKKYLTRPANRVALQYHTNTAYKALISELHFYFILKESGLFDDVKMSYTYDLEAKTDLLIRKNGKMLGIQLFSGDENYRLSKLKSIEKLQLSYELKLYNLRDHPERKNIITGVDGSKFNLYGKLDGQFFAEYLSDAPNLTPEELMKDEPTDVFTLLPNVTIQNGDTIDTKDVQYSYIYIGLHFDHIEQYLSMLHKQGKKVFALYQKSDETFTATDGKIFTLNGKSLEKTDGLSYLKKYSNHLKHFNFYQYKIEHANPTFNIAVNAGAGSGKTTTLVSRILYLLFTKQINSLHEIVMITFTNEAASNMKEALEERLEKLYRTTGSEAHYEYLQQINFMKIVTIPTFAKEILKQFSHYIGLSVTIDISEMVVKRRGILERCLDATISGHSINPFGRLDYHKIIRFLENIWDKFNQKGIVEQELTHYLELNPQDDTLKLAVTNILKEAEEQFTALKFDEDFLTVADLTRFLKLLIDRQVPLHELNKHYKYLLVDEFQDTDIAQIQFIATIAAKANLHLTVVGDTKQSVYRFRGADSTAFSVLDDYLEEIQYQKLHTYHLIENFRSSQKLIEEMEKTFGRWREKELLPPNEQPMYSHQDNFMDEDQVFSLYTDEFTVGNLLADYALMPPKQDKPHVLAVLVRNNDEALEIGRMLSNSEDCPQYEVRTEGRLYVSKSARDLGILLHSWLYAKSDHIMRNQALFSLSETAFCIKEEPIHFTVENRYQNSRQKKPSSFIRADDFSFKLPEAWHTALELMKEKPILPIVQEFLEQSDYVTNLNSIGFNEIEVLKYELNLEKIITEIYEKFNNNATLIQVYDWLKLQILTNRESDEAEIEESAFDDNFVRVMTVHKSKGLQFHTVLIAYPNNAFILKNDAIKKDIIVQIGEKDELKFGWKYYDKPSEFEDISSNYHALRSQENEEQRREEARILYVAMTRAEQSLKIYELDDTQESADYPNTWGELLLM</sequence>
<keyword evidence="3 9" id="KW-0347">Helicase</keyword>
<dbReference type="AlphaFoldDB" id="A0A9X8J058"/>
<dbReference type="RefSeq" id="WP_113302775.1">
    <property type="nucleotide sequence ID" value="NZ_QNGD03000007.1"/>
</dbReference>
<dbReference type="GO" id="GO:0003677">
    <property type="term" value="F:DNA binding"/>
    <property type="evidence" value="ECO:0007669"/>
    <property type="project" value="InterPro"/>
</dbReference>
<reference evidence="11 12" key="1">
    <citation type="submission" date="2019-01" db="EMBL/GenBank/DDBJ databases">
        <title>Draft genome sequence of heavy metal resistant Bacillus cereus NWUAB01.</title>
        <authorList>
            <person name="Babalola O."/>
            <person name="Aremu B.R."/>
            <person name="Ayangbenro A.S."/>
        </authorList>
    </citation>
    <scope>NUCLEOTIDE SEQUENCE [LARGE SCALE GENOMIC DNA]</scope>
    <source>
        <strain evidence="11 12">NWUAB01</strain>
    </source>
</reference>
<dbReference type="GO" id="GO:0005524">
    <property type="term" value="F:ATP binding"/>
    <property type="evidence" value="ECO:0007669"/>
    <property type="project" value="UniProtKB-UniRule"/>
</dbReference>
<gene>
    <name evidence="11" type="ORF">DR116_0015495</name>
</gene>